<dbReference type="STRING" id="1884381.SAMN05518846_102292"/>
<dbReference type="EMBL" id="FORT01000002">
    <property type="protein sequence ID" value="SFJ17897.1"/>
    <property type="molecule type" value="Genomic_DNA"/>
</dbReference>
<evidence type="ECO:0000313" key="2">
    <source>
        <dbReference type="Proteomes" id="UP000198915"/>
    </source>
</evidence>
<protein>
    <submittedName>
        <fullName evidence="1">Uncharacterized protein</fullName>
    </submittedName>
</protein>
<reference evidence="2" key="1">
    <citation type="submission" date="2016-10" db="EMBL/GenBank/DDBJ databases">
        <authorList>
            <person name="Varghese N."/>
            <person name="Submissions S."/>
        </authorList>
    </citation>
    <scope>NUCLEOTIDE SEQUENCE [LARGE SCALE GENOMIC DNA]</scope>
    <source>
        <strain evidence="2">OK042</strain>
    </source>
</reference>
<sequence length="46" mass="5447">MNIYERDGIFVAETEFQSEHVVIFADTWEEAKEKLFVRLLVLEMIG</sequence>
<dbReference type="RefSeq" id="WP_170184288.1">
    <property type="nucleotide sequence ID" value="NZ_BJOE01000001.1"/>
</dbReference>
<dbReference type="Proteomes" id="UP000198915">
    <property type="component" value="Unassembled WGS sequence"/>
</dbReference>
<evidence type="ECO:0000313" key="1">
    <source>
        <dbReference type="EMBL" id="SFJ17897.1"/>
    </source>
</evidence>
<accession>A0A1I3P996</accession>
<name>A0A1I3P996_9BACL</name>
<keyword evidence="2" id="KW-1185">Reference proteome</keyword>
<organism evidence="1 2">
    <name type="scientific">Brevibacillus centrosporus</name>
    <dbReference type="NCBI Taxonomy" id="54910"/>
    <lineage>
        <taxon>Bacteria</taxon>
        <taxon>Bacillati</taxon>
        <taxon>Bacillota</taxon>
        <taxon>Bacilli</taxon>
        <taxon>Bacillales</taxon>
        <taxon>Paenibacillaceae</taxon>
        <taxon>Brevibacillus</taxon>
    </lineage>
</organism>
<gene>
    <name evidence="1" type="ORF">SAMN05518846_102292</name>
</gene>
<proteinExistence type="predicted"/>
<dbReference type="AlphaFoldDB" id="A0A1I3P996"/>
<dbReference type="GeneID" id="301131477"/>